<name>A0A3A4RCE6_9BACT</name>
<evidence type="ECO:0000313" key="12">
    <source>
        <dbReference type="Proteomes" id="UP000266426"/>
    </source>
</evidence>
<feature type="binding site" evidence="10">
    <location>
        <position position="14"/>
    </location>
    <ligand>
        <name>Zn(2+)</name>
        <dbReference type="ChEBI" id="CHEBI:29105"/>
    </ligand>
</feature>
<dbReference type="PANTHER" id="PTHR12589:SF7">
    <property type="entry name" value="6-PYRUVOYL TETRAHYDROBIOPTERIN SYNTHASE"/>
    <property type="match status" value="1"/>
</dbReference>
<comment type="similarity">
    <text evidence="2 8">Belongs to the PTPS family. QueD subfamily.</text>
</comment>
<protein>
    <recommendedName>
        <fullName evidence="3 8">6-carboxy-5,6,7,8-tetrahydropterin synthase</fullName>
        <ecNumber evidence="8">4.-.-.-</ecNumber>
    </recommendedName>
</protein>
<evidence type="ECO:0000256" key="1">
    <source>
        <dbReference type="ARBA" id="ARBA00005061"/>
    </source>
</evidence>
<dbReference type="GO" id="GO:0008616">
    <property type="term" value="P:tRNA queuosine(34) biosynthetic process"/>
    <property type="evidence" value="ECO:0007669"/>
    <property type="project" value="UniProtKB-KW"/>
</dbReference>
<dbReference type="UniPathway" id="UPA00391"/>
<sequence length="123" mass="14397">MFEVTLRSQFSAAHRLENYHGKCENFHGHNWKVAVVVQRQDLDSSEMVIDFKILQDILERFLTQLDHTFLNELPFFANTNTTSERVAYVVYKHIAPDIELSGTKLTRVEVWEDEYCSAAYIPE</sequence>
<feature type="active site" description="Proton acceptor" evidence="9">
    <location>
        <position position="23"/>
    </location>
</feature>
<dbReference type="Pfam" id="PF01242">
    <property type="entry name" value="PTPS"/>
    <property type="match status" value="1"/>
</dbReference>
<evidence type="ECO:0000256" key="7">
    <source>
        <dbReference type="ARBA" id="ARBA00048807"/>
    </source>
</evidence>
<feature type="binding site" evidence="10">
    <location>
        <position position="27"/>
    </location>
    <ligand>
        <name>Zn(2+)</name>
        <dbReference type="ChEBI" id="CHEBI:29105"/>
    </ligand>
</feature>
<dbReference type="Gene3D" id="3.30.479.10">
    <property type="entry name" value="6-pyruvoyl tetrahydropterin synthase/QueD"/>
    <property type="match status" value="1"/>
</dbReference>
<evidence type="ECO:0000256" key="5">
    <source>
        <dbReference type="ARBA" id="ARBA00022833"/>
    </source>
</evidence>
<keyword evidence="5 8" id="KW-0862">Zinc</keyword>
<dbReference type="EC" id="4.-.-.-" evidence="8"/>
<evidence type="ECO:0000313" key="11">
    <source>
        <dbReference type="EMBL" id="RJP59231.1"/>
    </source>
</evidence>
<keyword evidence="8" id="KW-0671">Queuosine biosynthesis</keyword>
<proteinExistence type="inferred from homology"/>
<comment type="caution">
    <text evidence="11">The sequence shown here is derived from an EMBL/GenBank/DDBJ whole genome shotgun (WGS) entry which is preliminary data.</text>
</comment>
<dbReference type="SUPFAM" id="SSF55620">
    <property type="entry name" value="Tetrahydrobiopterin biosynthesis enzymes-like"/>
    <property type="match status" value="1"/>
</dbReference>
<gene>
    <name evidence="11" type="primary">queD</name>
    <name evidence="11" type="ORF">C4541_06405</name>
</gene>
<reference evidence="11 12" key="1">
    <citation type="journal article" date="2017" name="ISME J.">
        <title>Energy and carbon metabolisms in a deep terrestrial subsurface fluid microbial community.</title>
        <authorList>
            <person name="Momper L."/>
            <person name="Jungbluth S.P."/>
            <person name="Lee M.D."/>
            <person name="Amend J.P."/>
        </authorList>
    </citation>
    <scope>NUCLEOTIDE SEQUENCE [LARGE SCALE GENOMIC DNA]</scope>
    <source>
        <strain evidence="11">SURF_26</strain>
    </source>
</reference>
<feature type="binding site" evidence="10">
    <location>
        <position position="29"/>
    </location>
    <ligand>
        <name>Zn(2+)</name>
        <dbReference type="ChEBI" id="CHEBI:29105"/>
    </ligand>
</feature>
<accession>A0A3A4RCE6</accession>
<feature type="active site" description="Charge relay system" evidence="9">
    <location>
        <position position="112"/>
    </location>
</feature>
<dbReference type="NCBIfam" id="TIGR03367">
    <property type="entry name" value="queuosine_QueD"/>
    <property type="match status" value="1"/>
</dbReference>
<dbReference type="GO" id="GO:0070497">
    <property type="term" value="F:6-carboxytetrahydropterin synthase activity"/>
    <property type="evidence" value="ECO:0007669"/>
    <property type="project" value="UniProtKB-EC"/>
</dbReference>
<evidence type="ECO:0000256" key="2">
    <source>
        <dbReference type="ARBA" id="ARBA00008900"/>
    </source>
</evidence>
<dbReference type="GO" id="GO:0046872">
    <property type="term" value="F:metal ion binding"/>
    <property type="evidence" value="ECO:0007669"/>
    <property type="project" value="UniProtKB-KW"/>
</dbReference>
<dbReference type="Proteomes" id="UP000266426">
    <property type="component" value="Unassembled WGS sequence"/>
</dbReference>
<evidence type="ECO:0000256" key="9">
    <source>
        <dbReference type="PIRSR" id="PIRSR006113-1"/>
    </source>
</evidence>
<evidence type="ECO:0000256" key="8">
    <source>
        <dbReference type="PIRNR" id="PIRNR006113"/>
    </source>
</evidence>
<keyword evidence="6 8" id="KW-0456">Lyase</keyword>
<organism evidence="11 12">
    <name type="scientific">Candidatus Auribacter fodinae</name>
    <dbReference type="NCBI Taxonomy" id="2093366"/>
    <lineage>
        <taxon>Bacteria</taxon>
        <taxon>Pseudomonadati</taxon>
        <taxon>Candidatus Auribacterota</taxon>
        <taxon>Candidatus Auribacteria</taxon>
        <taxon>Candidatus Auribacterales</taxon>
        <taxon>Candidatus Auribacteraceae</taxon>
        <taxon>Candidatus Auribacter</taxon>
    </lineage>
</organism>
<keyword evidence="4 8" id="KW-0479">Metal-binding</keyword>
<dbReference type="AlphaFoldDB" id="A0A3A4RCE6"/>
<dbReference type="PANTHER" id="PTHR12589">
    <property type="entry name" value="PYRUVOYL TETRAHYDROBIOPTERIN SYNTHASE"/>
    <property type="match status" value="1"/>
</dbReference>
<feature type="active site" description="Charge relay system" evidence="9">
    <location>
        <position position="67"/>
    </location>
</feature>
<comment type="cofactor">
    <cofactor evidence="8 10">
        <name>Zn(2+)</name>
        <dbReference type="ChEBI" id="CHEBI:29105"/>
    </cofactor>
    <text evidence="8 10">Binds 1 zinc ion per subunit.</text>
</comment>
<evidence type="ECO:0000256" key="10">
    <source>
        <dbReference type="PIRSR" id="PIRSR006113-2"/>
    </source>
</evidence>
<dbReference type="InterPro" id="IPR007115">
    <property type="entry name" value="6-PTP_synth/QueD"/>
</dbReference>
<evidence type="ECO:0000256" key="6">
    <source>
        <dbReference type="ARBA" id="ARBA00023239"/>
    </source>
</evidence>
<comment type="catalytic activity">
    <reaction evidence="7 8">
        <text>7,8-dihydroneopterin 3'-triphosphate + H2O = 6-carboxy-5,6,7,8-tetrahydropterin + triphosphate + acetaldehyde + 2 H(+)</text>
        <dbReference type="Rhea" id="RHEA:27966"/>
        <dbReference type="ChEBI" id="CHEBI:15343"/>
        <dbReference type="ChEBI" id="CHEBI:15377"/>
        <dbReference type="ChEBI" id="CHEBI:15378"/>
        <dbReference type="ChEBI" id="CHEBI:18036"/>
        <dbReference type="ChEBI" id="CHEBI:58462"/>
        <dbReference type="ChEBI" id="CHEBI:61032"/>
        <dbReference type="EC" id="4.1.2.50"/>
    </reaction>
</comment>
<dbReference type="InterPro" id="IPR038418">
    <property type="entry name" value="6-PTP_synth/QueD_sf"/>
</dbReference>
<evidence type="ECO:0000256" key="4">
    <source>
        <dbReference type="ARBA" id="ARBA00022723"/>
    </source>
</evidence>
<dbReference type="EMBL" id="QZJZ01000053">
    <property type="protein sequence ID" value="RJP59231.1"/>
    <property type="molecule type" value="Genomic_DNA"/>
</dbReference>
<evidence type="ECO:0000256" key="3">
    <source>
        <dbReference type="ARBA" id="ARBA00018141"/>
    </source>
</evidence>
<comment type="pathway">
    <text evidence="1 8">Purine metabolism; 7-cyano-7-deazaguanine biosynthesis.</text>
</comment>
<dbReference type="PIRSF" id="PIRSF006113">
    <property type="entry name" value="PTP_synth"/>
    <property type="match status" value="1"/>
</dbReference>